<dbReference type="GO" id="GO:0003677">
    <property type="term" value="F:DNA binding"/>
    <property type="evidence" value="ECO:0007669"/>
    <property type="project" value="UniProtKB-KW"/>
</dbReference>
<keyword evidence="2" id="KW-0238">DNA-binding</keyword>
<dbReference type="InterPro" id="IPR008920">
    <property type="entry name" value="TF_FadR/GntR_C"/>
</dbReference>
<dbReference type="EMBL" id="CP011568">
    <property type="protein sequence ID" value="AKJ68119.1"/>
    <property type="molecule type" value="Genomic_DNA"/>
</dbReference>
<dbReference type="SUPFAM" id="SSF48008">
    <property type="entry name" value="GntR ligand-binding domain-like"/>
    <property type="match status" value="1"/>
</dbReference>
<dbReference type="InterPro" id="IPR000524">
    <property type="entry name" value="Tscrpt_reg_HTH_GntR"/>
</dbReference>
<evidence type="ECO:0000259" key="4">
    <source>
        <dbReference type="PROSITE" id="PS50949"/>
    </source>
</evidence>
<name>A0A0G3EQ13_9BURK</name>
<dbReference type="GO" id="GO:0003700">
    <property type="term" value="F:DNA-binding transcription factor activity"/>
    <property type="evidence" value="ECO:0007669"/>
    <property type="project" value="InterPro"/>
</dbReference>
<evidence type="ECO:0000256" key="3">
    <source>
        <dbReference type="ARBA" id="ARBA00023163"/>
    </source>
</evidence>
<accession>A0A0G3EQ13</accession>
<evidence type="ECO:0000256" key="2">
    <source>
        <dbReference type="ARBA" id="ARBA00023125"/>
    </source>
</evidence>
<protein>
    <submittedName>
        <fullName evidence="5">GntR family transcriptional regulator</fullName>
    </submittedName>
</protein>
<dbReference type="InterPro" id="IPR036388">
    <property type="entry name" value="WH-like_DNA-bd_sf"/>
</dbReference>
<reference evidence="6" key="1">
    <citation type="submission" date="2015-06" db="EMBL/GenBank/DDBJ databases">
        <authorList>
            <person name="Lim Y.L."/>
            <person name="Ee R."/>
            <person name="Yong D."/>
            <person name="How K.Y."/>
            <person name="Yin W.F."/>
            <person name="Chan K.G."/>
        </authorList>
    </citation>
    <scope>NUCLEOTIDE SEQUENCE [LARGE SCALE GENOMIC DNA]</scope>
    <source>
        <strain evidence="6">DSM 25325</strain>
    </source>
</reference>
<dbReference type="Proteomes" id="UP000036700">
    <property type="component" value="Chromosome"/>
</dbReference>
<organism evidence="5 6">
    <name type="scientific">Pandoraea thiooxydans</name>
    <dbReference type="NCBI Taxonomy" id="445709"/>
    <lineage>
        <taxon>Bacteria</taxon>
        <taxon>Pseudomonadati</taxon>
        <taxon>Pseudomonadota</taxon>
        <taxon>Betaproteobacteria</taxon>
        <taxon>Burkholderiales</taxon>
        <taxon>Burkholderiaceae</taxon>
        <taxon>Pandoraea</taxon>
    </lineage>
</organism>
<dbReference type="CDD" id="cd07377">
    <property type="entry name" value="WHTH_GntR"/>
    <property type="match status" value="1"/>
</dbReference>
<dbReference type="STRING" id="445709.ABW99_07745"/>
<dbReference type="PATRIC" id="fig|445709.3.peg.1652"/>
<dbReference type="Pfam" id="PF00392">
    <property type="entry name" value="GntR"/>
    <property type="match status" value="1"/>
</dbReference>
<dbReference type="SMART" id="SM00345">
    <property type="entry name" value="HTH_GNTR"/>
    <property type="match status" value="1"/>
</dbReference>
<dbReference type="AlphaFoldDB" id="A0A0G3EQ13"/>
<dbReference type="PANTHER" id="PTHR43537:SF49">
    <property type="entry name" value="TRANSCRIPTIONAL REGULATORY PROTEIN"/>
    <property type="match status" value="1"/>
</dbReference>
<dbReference type="PRINTS" id="PR00035">
    <property type="entry name" value="HTHGNTR"/>
</dbReference>
<sequence>MPTETPAEIRLATVTLALAPINAAASLRDQAYARLKQAIAQTDIYGTREEIRLDEKELTEALGVSRTPIREAMTLLEQEGFLRTVPRRGVYILRKTKKEIVEMIHMWAALEGAAARLATLRAPDEDIATLRRMFIHFGSKTPVDQIEEYSEANITFHQAIVELSQSPIIVDTIKNIFMHVRAIRRMTIAQSDRASRSIVDHMNIIEALERRNTELVERLVREHSLELAAFVDAHCDFLD</sequence>
<dbReference type="RefSeq" id="WP_047213939.1">
    <property type="nucleotide sequence ID" value="NZ_CP011568.3"/>
</dbReference>
<dbReference type="PANTHER" id="PTHR43537">
    <property type="entry name" value="TRANSCRIPTIONAL REGULATOR, GNTR FAMILY"/>
    <property type="match status" value="1"/>
</dbReference>
<dbReference type="Gene3D" id="1.10.10.10">
    <property type="entry name" value="Winged helix-like DNA-binding domain superfamily/Winged helix DNA-binding domain"/>
    <property type="match status" value="1"/>
</dbReference>
<evidence type="ECO:0000313" key="5">
    <source>
        <dbReference type="EMBL" id="AKJ68119.1"/>
    </source>
</evidence>
<dbReference type="PROSITE" id="PS50949">
    <property type="entry name" value="HTH_GNTR"/>
    <property type="match status" value="1"/>
</dbReference>
<keyword evidence="1" id="KW-0805">Transcription regulation</keyword>
<feature type="domain" description="HTH gntR-type" evidence="4">
    <location>
        <begin position="25"/>
        <end position="95"/>
    </location>
</feature>
<dbReference type="KEGG" id="ptx:ABW99_07745"/>
<dbReference type="SUPFAM" id="SSF46785">
    <property type="entry name" value="Winged helix' DNA-binding domain"/>
    <property type="match status" value="1"/>
</dbReference>
<gene>
    <name evidence="5" type="ORF">ABW99_07745</name>
</gene>
<dbReference type="OrthoDB" id="8680857at2"/>
<evidence type="ECO:0000256" key="1">
    <source>
        <dbReference type="ARBA" id="ARBA00023015"/>
    </source>
</evidence>
<dbReference type="Pfam" id="PF07729">
    <property type="entry name" value="FCD"/>
    <property type="match status" value="1"/>
</dbReference>
<proteinExistence type="predicted"/>
<keyword evidence="6" id="KW-1185">Reference proteome</keyword>
<dbReference type="InterPro" id="IPR011711">
    <property type="entry name" value="GntR_C"/>
</dbReference>
<dbReference type="InterPro" id="IPR036390">
    <property type="entry name" value="WH_DNA-bd_sf"/>
</dbReference>
<evidence type="ECO:0000313" key="6">
    <source>
        <dbReference type="Proteomes" id="UP000036700"/>
    </source>
</evidence>
<dbReference type="SMART" id="SM00895">
    <property type="entry name" value="FCD"/>
    <property type="match status" value="1"/>
</dbReference>
<dbReference type="Gene3D" id="1.20.120.530">
    <property type="entry name" value="GntR ligand-binding domain-like"/>
    <property type="match status" value="1"/>
</dbReference>
<keyword evidence="3" id="KW-0804">Transcription</keyword>